<keyword evidence="3" id="KW-1185">Reference proteome</keyword>
<evidence type="ECO:0000313" key="2">
    <source>
        <dbReference type="EMBL" id="ETO28104.1"/>
    </source>
</evidence>
<sequence length="291" mass="31061">RQVSDLTRAIEQLKSEMNESIVQFKRQQIEEKSNAKNCEDMLLFIDTPALRNGVDFLLISENNQTIELKNREWNSYNFGVFLVGEHITLTVNCSRKSKREELGHLKIKTSHLWIKQSSSKIDCSQLGHPRDSGSGKGGYGASDTVCGGGGYGTKGEGEKGGDVCGEDTLLKEIHFGSGGGGWFGGGDGGGIIELVIGQQLTNHGSIQANGGNGCDRGGGGGSGGSILIELQCQSKSDSITLGQSFGTITCIGGNQHQINAGGKGRIAIYGFELSSDDIKNIDPKPFNRIYK</sequence>
<evidence type="ECO:0000313" key="3">
    <source>
        <dbReference type="Proteomes" id="UP000023152"/>
    </source>
</evidence>
<accession>X6NQW1</accession>
<organism evidence="2 3">
    <name type="scientific">Reticulomyxa filosa</name>
    <dbReference type="NCBI Taxonomy" id="46433"/>
    <lineage>
        <taxon>Eukaryota</taxon>
        <taxon>Sar</taxon>
        <taxon>Rhizaria</taxon>
        <taxon>Retaria</taxon>
        <taxon>Foraminifera</taxon>
        <taxon>Monothalamids</taxon>
        <taxon>Reticulomyxidae</taxon>
        <taxon>Reticulomyxa</taxon>
    </lineage>
</organism>
<protein>
    <recommendedName>
        <fullName evidence="4">Tenascin XB-like protein</fullName>
    </recommendedName>
</protein>
<evidence type="ECO:0000256" key="1">
    <source>
        <dbReference type="SAM" id="Coils"/>
    </source>
</evidence>
<dbReference type="Proteomes" id="UP000023152">
    <property type="component" value="Unassembled WGS sequence"/>
</dbReference>
<proteinExistence type="predicted"/>
<keyword evidence="1" id="KW-0175">Coiled coil</keyword>
<gene>
    <name evidence="2" type="ORF">RFI_09028</name>
</gene>
<feature type="coiled-coil region" evidence="1">
    <location>
        <begin position="3"/>
        <end position="30"/>
    </location>
</feature>
<dbReference type="AlphaFoldDB" id="X6NQW1"/>
<name>X6NQW1_RETFI</name>
<evidence type="ECO:0008006" key="4">
    <source>
        <dbReference type="Google" id="ProtNLM"/>
    </source>
</evidence>
<feature type="non-terminal residue" evidence="2">
    <location>
        <position position="1"/>
    </location>
</feature>
<reference evidence="2 3" key="1">
    <citation type="journal article" date="2013" name="Curr. Biol.">
        <title>The Genome of the Foraminiferan Reticulomyxa filosa.</title>
        <authorList>
            <person name="Glockner G."/>
            <person name="Hulsmann N."/>
            <person name="Schleicher M."/>
            <person name="Noegel A.A."/>
            <person name="Eichinger L."/>
            <person name="Gallinger C."/>
            <person name="Pawlowski J."/>
            <person name="Sierra R."/>
            <person name="Euteneuer U."/>
            <person name="Pillet L."/>
            <person name="Moustafa A."/>
            <person name="Platzer M."/>
            <person name="Groth M."/>
            <person name="Szafranski K."/>
            <person name="Schliwa M."/>
        </authorList>
    </citation>
    <scope>NUCLEOTIDE SEQUENCE [LARGE SCALE GENOMIC DNA]</scope>
</reference>
<comment type="caution">
    <text evidence="2">The sequence shown here is derived from an EMBL/GenBank/DDBJ whole genome shotgun (WGS) entry which is preliminary data.</text>
</comment>
<dbReference type="EMBL" id="ASPP01006864">
    <property type="protein sequence ID" value="ETO28104.1"/>
    <property type="molecule type" value="Genomic_DNA"/>
</dbReference>